<name>A0A5B7K3E1_PORTR</name>
<comment type="caution">
    <text evidence="2">The sequence shown here is derived from an EMBL/GenBank/DDBJ whole genome shotgun (WGS) entry which is preliminary data.</text>
</comment>
<organism evidence="2 3">
    <name type="scientific">Portunus trituberculatus</name>
    <name type="common">Swimming crab</name>
    <name type="synonym">Neptunus trituberculatus</name>
    <dbReference type="NCBI Taxonomy" id="210409"/>
    <lineage>
        <taxon>Eukaryota</taxon>
        <taxon>Metazoa</taxon>
        <taxon>Ecdysozoa</taxon>
        <taxon>Arthropoda</taxon>
        <taxon>Crustacea</taxon>
        <taxon>Multicrustacea</taxon>
        <taxon>Malacostraca</taxon>
        <taxon>Eumalacostraca</taxon>
        <taxon>Eucarida</taxon>
        <taxon>Decapoda</taxon>
        <taxon>Pleocyemata</taxon>
        <taxon>Brachyura</taxon>
        <taxon>Eubrachyura</taxon>
        <taxon>Portunoidea</taxon>
        <taxon>Portunidae</taxon>
        <taxon>Portuninae</taxon>
        <taxon>Portunus</taxon>
    </lineage>
</organism>
<proteinExistence type="predicted"/>
<dbReference type="EMBL" id="VSRR010120157">
    <property type="protein sequence ID" value="MPC99837.1"/>
    <property type="molecule type" value="Genomic_DNA"/>
</dbReference>
<evidence type="ECO:0000313" key="3">
    <source>
        <dbReference type="Proteomes" id="UP000324222"/>
    </source>
</evidence>
<protein>
    <submittedName>
        <fullName evidence="2">Uncharacterized protein</fullName>
    </submittedName>
</protein>
<evidence type="ECO:0000313" key="2">
    <source>
        <dbReference type="EMBL" id="MPC99837.1"/>
    </source>
</evidence>
<sequence length="112" mass="11879">MVVAAVARQHVKTKRHPSSLAEGGSVCVFFINTLAASLVCTTREAAAAASPRPRRSSETLHPSSLSTVRPLRRLCRPCALCCLPNDAPQSPHVSATSQSTPHGRASLPRLLT</sequence>
<reference evidence="2 3" key="1">
    <citation type="submission" date="2019-05" db="EMBL/GenBank/DDBJ databases">
        <title>Another draft genome of Portunus trituberculatus and its Hox gene families provides insights of decapod evolution.</title>
        <authorList>
            <person name="Jeong J.-H."/>
            <person name="Song I."/>
            <person name="Kim S."/>
            <person name="Choi T."/>
            <person name="Kim D."/>
            <person name="Ryu S."/>
            <person name="Kim W."/>
        </authorList>
    </citation>
    <scope>NUCLEOTIDE SEQUENCE [LARGE SCALE GENOMIC DNA]</scope>
    <source>
        <tissue evidence="2">Muscle</tissue>
    </source>
</reference>
<accession>A0A5B7K3E1</accession>
<gene>
    <name evidence="2" type="ORF">E2C01_095278</name>
</gene>
<keyword evidence="3" id="KW-1185">Reference proteome</keyword>
<evidence type="ECO:0000256" key="1">
    <source>
        <dbReference type="SAM" id="MobiDB-lite"/>
    </source>
</evidence>
<feature type="region of interest" description="Disordered" evidence="1">
    <location>
        <begin position="46"/>
        <end position="65"/>
    </location>
</feature>
<feature type="compositionally biased region" description="Polar residues" evidence="1">
    <location>
        <begin position="87"/>
        <end position="101"/>
    </location>
</feature>
<dbReference type="Proteomes" id="UP000324222">
    <property type="component" value="Unassembled WGS sequence"/>
</dbReference>
<feature type="region of interest" description="Disordered" evidence="1">
    <location>
        <begin position="84"/>
        <end position="112"/>
    </location>
</feature>
<dbReference type="AlphaFoldDB" id="A0A5B7K3E1"/>